<dbReference type="Proteomes" id="UP000012589">
    <property type="component" value="Unassembled WGS sequence"/>
</dbReference>
<dbReference type="SUPFAM" id="SSF51445">
    <property type="entry name" value="(Trans)glycosidases"/>
    <property type="match status" value="1"/>
</dbReference>
<evidence type="ECO:0000256" key="1">
    <source>
        <dbReference type="ARBA" id="ARBA00008061"/>
    </source>
</evidence>
<gene>
    <name evidence="3" type="ORF">C823_02841</name>
</gene>
<comment type="similarity">
    <text evidence="1">Belongs to the glycosyl hydrolase 13 family.</text>
</comment>
<dbReference type="NCBIfam" id="TIGR02104">
    <property type="entry name" value="pulA_typeI"/>
    <property type="match status" value="1"/>
</dbReference>
<reference evidence="3 4" key="1">
    <citation type="journal article" date="2014" name="Genome Announc.">
        <title>Draft genome sequences of the altered schaedler flora, a defined bacterial community from gnotobiotic mice.</title>
        <authorList>
            <person name="Wannemuehler M.J."/>
            <person name="Overstreet A.M."/>
            <person name="Ward D.V."/>
            <person name="Phillips G.J."/>
        </authorList>
    </citation>
    <scope>NUCLEOTIDE SEQUENCE [LARGE SCALE GENOMIC DNA]</scope>
    <source>
        <strain evidence="3 4">ASF492</strain>
    </source>
</reference>
<dbReference type="GO" id="GO:0005975">
    <property type="term" value="P:carbohydrate metabolic process"/>
    <property type="evidence" value="ECO:0007669"/>
    <property type="project" value="InterPro"/>
</dbReference>
<accession>N2AHV2</accession>
<sequence length="650" mass="73025">MTAGAWKEVFDSEQFNRKYTYTGNDLGASYSREKTVFKVWAPTADKVSLQLYTAGSDKEGGRLLLCTQMRQAEQGVYEISIEGDLHGVYYTYMVTADDQTTETGDIYARAAGVNGARSMVVDLRRTDPAGWEQDGHVFHPLEKSQIWEVHIGDFSQDPASGVSWAHRGKYLAFTEHTTLNSDGIHPTCVDYLKKLGITHIHLLPAFDYGSTDERTCDTFNWGYDPLNYNVPEGSYATDPFHGEVRIREFKEMVAALHKAGISVIMDVVYNHTATRDSFFQYTVPYYYYRLHPDGTYADGSACGNDTASERPMFRNYMIESVLYWANEYHIDGFRFDLMGLHDTDTMNAIRKALNEADGGAQIFLYGEPWTAAESPLPKGSYPSVKAQIQRLDKGIAVFNDDTRDAVKGPYDKLAVAGFVNGMQDQEEKIRRAVCGLFDKEEKSQPLSPAQILNYVSAHDNSTLWDKLVDSVKKDGDYETKHTDLLAMNRLAAAIVRLSAGIPFMQAGEEAGRTKQGEDNSYNLSKQLNQLDWQRMYRFRDLADYYCGLQQIRNCFSGFYDLSEQVRQRPQFYTDVPAGVVAYTMDGIQGTDPWKKVTVVFNANAGSVAFTLDAGEHRQIVTEREADADNRKKAVGTVEIAGISAAVFVMD</sequence>
<dbReference type="EMBL" id="AQFT01000087">
    <property type="protein sequence ID" value="EMZ25825.1"/>
    <property type="molecule type" value="Genomic_DNA"/>
</dbReference>
<dbReference type="eggNOG" id="COG1523">
    <property type="taxonomic scope" value="Bacteria"/>
</dbReference>
<protein>
    <submittedName>
        <fullName evidence="3">Pullulanase, type I</fullName>
    </submittedName>
</protein>
<organism evidence="3 4">
    <name type="scientific">Eubacterium plexicaudatum ASF492</name>
    <dbReference type="NCBI Taxonomy" id="1235802"/>
    <lineage>
        <taxon>Bacteria</taxon>
        <taxon>Bacillati</taxon>
        <taxon>Bacillota</taxon>
        <taxon>Clostridia</taxon>
        <taxon>Eubacteriales</taxon>
        <taxon>Eubacteriaceae</taxon>
        <taxon>Eubacterium</taxon>
    </lineage>
</organism>
<dbReference type="CDD" id="cd02860">
    <property type="entry name" value="E_set_Pullulanase"/>
    <property type="match status" value="1"/>
</dbReference>
<dbReference type="OrthoDB" id="9761875at2"/>
<dbReference type="SUPFAM" id="SSF81296">
    <property type="entry name" value="E set domains"/>
    <property type="match status" value="1"/>
</dbReference>
<dbReference type="GO" id="GO:0004553">
    <property type="term" value="F:hydrolase activity, hydrolyzing O-glycosyl compounds"/>
    <property type="evidence" value="ECO:0007669"/>
    <property type="project" value="InterPro"/>
</dbReference>
<dbReference type="Gene3D" id="2.60.40.1180">
    <property type="entry name" value="Golgi alpha-mannosidase II"/>
    <property type="match status" value="1"/>
</dbReference>
<dbReference type="InterPro" id="IPR004193">
    <property type="entry name" value="Glyco_hydro_13_N"/>
</dbReference>
<evidence type="ECO:0000259" key="2">
    <source>
        <dbReference type="SMART" id="SM00642"/>
    </source>
</evidence>
<name>N2AHV2_9FIRM</name>
<dbReference type="PANTHER" id="PTHR43002">
    <property type="entry name" value="GLYCOGEN DEBRANCHING ENZYME"/>
    <property type="match status" value="1"/>
</dbReference>
<dbReference type="CDD" id="cd11341">
    <property type="entry name" value="AmyAc_Pullulanase_LD-like"/>
    <property type="match status" value="1"/>
</dbReference>
<dbReference type="InterPro" id="IPR014756">
    <property type="entry name" value="Ig_E-set"/>
</dbReference>
<dbReference type="Gene3D" id="3.20.20.80">
    <property type="entry name" value="Glycosidases"/>
    <property type="match status" value="1"/>
</dbReference>
<dbReference type="InterPro" id="IPR013780">
    <property type="entry name" value="Glyco_hydro_b"/>
</dbReference>
<dbReference type="SMART" id="SM00642">
    <property type="entry name" value="Aamy"/>
    <property type="match status" value="1"/>
</dbReference>
<dbReference type="InterPro" id="IPR017853">
    <property type="entry name" value="GH"/>
</dbReference>
<keyword evidence="4" id="KW-1185">Reference proteome</keyword>
<proteinExistence type="inferred from homology"/>
<dbReference type="Pfam" id="PF00128">
    <property type="entry name" value="Alpha-amylase"/>
    <property type="match status" value="1"/>
</dbReference>
<dbReference type="Gene3D" id="2.60.40.10">
    <property type="entry name" value="Immunoglobulins"/>
    <property type="match status" value="1"/>
</dbReference>
<dbReference type="InterPro" id="IPR013783">
    <property type="entry name" value="Ig-like_fold"/>
</dbReference>
<dbReference type="STRING" id="1235802.C823_02841"/>
<evidence type="ECO:0000313" key="3">
    <source>
        <dbReference type="EMBL" id="EMZ25825.1"/>
    </source>
</evidence>
<evidence type="ECO:0000313" key="4">
    <source>
        <dbReference type="Proteomes" id="UP000012589"/>
    </source>
</evidence>
<dbReference type="HOGENOM" id="CLU_004744_4_1_9"/>
<dbReference type="Pfam" id="PF02922">
    <property type="entry name" value="CBM_48"/>
    <property type="match status" value="1"/>
</dbReference>
<dbReference type="Pfam" id="PF21653">
    <property type="entry name" value="pulA_all-beta"/>
    <property type="match status" value="1"/>
</dbReference>
<comment type="caution">
    <text evidence="3">The sequence shown here is derived from an EMBL/GenBank/DDBJ whole genome shotgun (WGS) entry which is preliminary data.</text>
</comment>
<dbReference type="InterPro" id="IPR011840">
    <property type="entry name" value="PulA_typeI"/>
</dbReference>
<dbReference type="PATRIC" id="fig|1235802.3.peg.3003"/>
<feature type="domain" description="Glycosyl hydrolase family 13 catalytic" evidence="2">
    <location>
        <begin position="183"/>
        <end position="539"/>
    </location>
</feature>
<dbReference type="InterPro" id="IPR049117">
    <property type="entry name" value="pulA_all-beta"/>
</dbReference>
<dbReference type="InterPro" id="IPR006047">
    <property type="entry name" value="GH13_cat_dom"/>
</dbReference>
<dbReference type="AlphaFoldDB" id="N2AHV2"/>